<organism evidence="3 4">
    <name type="scientific">Kyrpidia spormannii</name>
    <dbReference type="NCBI Taxonomy" id="2055160"/>
    <lineage>
        <taxon>Bacteria</taxon>
        <taxon>Bacillati</taxon>
        <taxon>Bacillota</taxon>
        <taxon>Bacilli</taxon>
        <taxon>Bacillales</taxon>
        <taxon>Alicyclobacillaceae</taxon>
        <taxon>Kyrpidia</taxon>
    </lineage>
</organism>
<dbReference type="KEGG" id="kyr:CVV65_15560"/>
<feature type="domain" description="Glycosyl transferase family 1" evidence="1">
    <location>
        <begin position="187"/>
        <end position="348"/>
    </location>
</feature>
<dbReference type="RefSeq" id="WP_100668920.1">
    <property type="nucleotide sequence ID" value="NZ_CP024955.1"/>
</dbReference>
<dbReference type="InterPro" id="IPR001296">
    <property type="entry name" value="Glyco_trans_1"/>
</dbReference>
<reference evidence="4" key="1">
    <citation type="submission" date="2017-11" db="EMBL/GenBank/DDBJ databases">
        <title>Complete Genome Sequence of Kyrpidia sp. Strain EA-1, a thermophilic, hydrogen-oxidizing Bacterium, isolated from the Azores.</title>
        <authorList>
            <person name="Reiner J.E."/>
            <person name="Lapp C.J."/>
            <person name="Bunk B."/>
            <person name="Gescher J."/>
        </authorList>
    </citation>
    <scope>NUCLEOTIDE SEQUENCE [LARGE SCALE GENOMIC DNA]</scope>
    <source>
        <strain evidence="4">EA-1</strain>
    </source>
</reference>
<dbReference type="Proteomes" id="UP000231932">
    <property type="component" value="Chromosome"/>
</dbReference>
<dbReference type="Pfam" id="PF00534">
    <property type="entry name" value="Glycos_transf_1"/>
    <property type="match status" value="1"/>
</dbReference>
<dbReference type="InterPro" id="IPR028098">
    <property type="entry name" value="Glyco_trans_4-like_N"/>
</dbReference>
<dbReference type="SUPFAM" id="SSF53756">
    <property type="entry name" value="UDP-Glycosyltransferase/glycogen phosphorylase"/>
    <property type="match status" value="1"/>
</dbReference>
<dbReference type="PANTHER" id="PTHR12526">
    <property type="entry name" value="GLYCOSYLTRANSFERASE"/>
    <property type="match status" value="1"/>
</dbReference>
<gene>
    <name evidence="3" type="primary">bshA</name>
    <name evidence="3" type="ORF">CVV65_15560</name>
</gene>
<sequence>MRIAIACHSGLGGSGALAVELARSLAHKGHEVHVISDGVPFRFVRPHERMFLHVVELPHHHVFRYPPFEMALAGTMAELMKKYFFDILHVHYVVPFAISAYLARQMVPEHPVPVVTTLHGTDITQLSREKALFAPIRLGLEKSDAVTAVSASLAEEAMRIFSLKKDITVIHNYVDVSRYIRQEVTELRRQYADPDEPLLMHISNFRPVKRVPDVVRVFAGVRRRRRAKLALVGEGPGVPEIRALVRELGLEEDVHFLGKQSDVETVLSMADVLLLPSEQEGFGLVAVEAMACETPVVASRAGGLPEVVVHGETGFLAEVGDVSAMADYVNRLLDDPALHRDFAAKGRDRVERYFSCTHQVQRYEELYRQILDAQGADVTDAEQAG</sequence>
<dbReference type="InterPro" id="IPR023881">
    <property type="entry name" value="Thiol_BshA"/>
</dbReference>
<feature type="domain" description="Glycosyltransferase subfamily 4-like N-terminal" evidence="2">
    <location>
        <begin position="12"/>
        <end position="178"/>
    </location>
</feature>
<dbReference type="OrthoDB" id="9810929at2"/>
<evidence type="ECO:0000313" key="3">
    <source>
        <dbReference type="EMBL" id="ATY86172.1"/>
    </source>
</evidence>
<keyword evidence="4" id="KW-1185">Reference proteome</keyword>
<dbReference type="GO" id="GO:0071793">
    <property type="term" value="P:bacillithiol biosynthetic process"/>
    <property type="evidence" value="ECO:0007669"/>
    <property type="project" value="InterPro"/>
</dbReference>
<dbReference type="Gene3D" id="3.40.50.2000">
    <property type="entry name" value="Glycogen Phosphorylase B"/>
    <property type="match status" value="2"/>
</dbReference>
<dbReference type="Pfam" id="PF13439">
    <property type="entry name" value="Glyco_transf_4"/>
    <property type="match status" value="1"/>
</dbReference>
<evidence type="ECO:0000259" key="1">
    <source>
        <dbReference type="Pfam" id="PF00534"/>
    </source>
</evidence>
<dbReference type="GO" id="GO:0016757">
    <property type="term" value="F:glycosyltransferase activity"/>
    <property type="evidence" value="ECO:0007669"/>
    <property type="project" value="InterPro"/>
</dbReference>
<dbReference type="EMBL" id="CP024955">
    <property type="protein sequence ID" value="ATY86172.1"/>
    <property type="molecule type" value="Genomic_DNA"/>
</dbReference>
<name>A0A2K8NCX9_9BACL</name>
<evidence type="ECO:0000259" key="2">
    <source>
        <dbReference type="Pfam" id="PF13439"/>
    </source>
</evidence>
<evidence type="ECO:0000313" key="4">
    <source>
        <dbReference type="Proteomes" id="UP000231932"/>
    </source>
</evidence>
<proteinExistence type="predicted"/>
<protein>
    <submittedName>
        <fullName evidence="3">N-acetyl-alpha-D-glucosaminyl L-malate synthase BshA</fullName>
    </submittedName>
</protein>
<dbReference type="PANTHER" id="PTHR12526:SF599">
    <property type="entry name" value="N-ACETYL-ALPHA-D-GLUCOSAMINYL L-MALATE SYNTHASE"/>
    <property type="match status" value="1"/>
</dbReference>
<accession>A0A2K8NCX9</accession>
<dbReference type="NCBIfam" id="TIGR03999">
    <property type="entry name" value="thiol_BshA"/>
    <property type="match status" value="1"/>
</dbReference>
<dbReference type="AlphaFoldDB" id="A0A2K8NCX9"/>